<comment type="caution">
    <text evidence="2">The sequence shown here is derived from an EMBL/GenBank/DDBJ whole genome shotgun (WGS) entry which is preliminary data.</text>
</comment>
<feature type="transmembrane region" description="Helical" evidence="1">
    <location>
        <begin position="181"/>
        <end position="199"/>
    </location>
</feature>
<organism evidence="2 3">
    <name type="scientific">Clostridioides difficile</name>
    <name type="common">Peptoclostridium difficile</name>
    <dbReference type="NCBI Taxonomy" id="1496"/>
    <lineage>
        <taxon>Bacteria</taxon>
        <taxon>Bacillati</taxon>
        <taxon>Bacillota</taxon>
        <taxon>Clostridia</taxon>
        <taxon>Peptostreptococcales</taxon>
        <taxon>Peptostreptococcaceae</taxon>
        <taxon>Clostridioides</taxon>
    </lineage>
</organism>
<dbReference type="Proteomes" id="UP000411588">
    <property type="component" value="Unassembled WGS sequence"/>
</dbReference>
<accession>A0AB74QC27</accession>
<dbReference type="EMBL" id="CAADAN010000007">
    <property type="protein sequence ID" value="VFD32818.1"/>
    <property type="molecule type" value="Genomic_DNA"/>
</dbReference>
<evidence type="ECO:0000256" key="1">
    <source>
        <dbReference type="SAM" id="Phobius"/>
    </source>
</evidence>
<evidence type="ECO:0000313" key="2">
    <source>
        <dbReference type="EMBL" id="VFD32818.1"/>
    </source>
</evidence>
<feature type="transmembrane region" description="Helical" evidence="1">
    <location>
        <begin position="206"/>
        <end position="226"/>
    </location>
</feature>
<reference evidence="2 3" key="1">
    <citation type="submission" date="2019-02" db="EMBL/GenBank/DDBJ databases">
        <authorList>
            <consortium name="Pathogen Informatics"/>
        </authorList>
    </citation>
    <scope>NUCLEOTIDE SEQUENCE [LARGE SCALE GENOMIC DNA]</scope>
    <source>
        <strain evidence="3">clo34</strain>
    </source>
</reference>
<keyword evidence="1" id="KW-1133">Transmembrane helix</keyword>
<gene>
    <name evidence="2" type="ORF">SAMEA1402399_02257</name>
</gene>
<keyword evidence="1" id="KW-0472">Membrane</keyword>
<name>A0AB74QC27_CLODI</name>
<proteinExistence type="predicted"/>
<protein>
    <submittedName>
        <fullName evidence="2">Membrane protein</fullName>
    </submittedName>
</protein>
<feature type="transmembrane region" description="Helical" evidence="1">
    <location>
        <begin position="232"/>
        <end position="256"/>
    </location>
</feature>
<keyword evidence="1" id="KW-0812">Transmembrane</keyword>
<sequence length="368" mass="42618">MNLNKTEFLEILKDYLKKDFSESEVNDILRDYEEYFVDGLIEGKSDMEIIASLGSPKSIAKELILQTKEKNIEEEKIINTDVLNDKFSKFKSDMKKGYSILKDEAKEKYSKSKENIDGKIMNTDILNGKFSRFKSNVKKDYSILKDEAKEKYNKSKENINDKLTPSIEEGVGGLSRQVIKGLLVVLSLFLIVPAFAFVCAIVSATIALVCSLIAFVILIPFVIKFIAMVPDVMMFCIFATIAFVGLEILEWQILLFTIKLGKQLLNNYIHWIKRKNIYIKANEKMEKRKKATLNDEDLNKDINEDLNKDINEDLNKDINENSYNNDYYNREEESIKETDEYNDDSINFEAIYKDLEDIENKKGEDKHE</sequence>
<dbReference type="RefSeq" id="WP_109277194.1">
    <property type="nucleotide sequence ID" value="NZ_CAADAN010000007.1"/>
</dbReference>
<evidence type="ECO:0000313" key="3">
    <source>
        <dbReference type="Proteomes" id="UP000411588"/>
    </source>
</evidence>
<dbReference type="Pfam" id="PF22564">
    <property type="entry name" value="HAAS"/>
    <property type="match status" value="1"/>
</dbReference>
<dbReference type="AlphaFoldDB" id="A0AB74QC27"/>